<gene>
    <name evidence="15" type="ORF">SAMN05444277_101892</name>
</gene>
<evidence type="ECO:0000259" key="13">
    <source>
        <dbReference type="Pfam" id="PF00593"/>
    </source>
</evidence>
<dbReference type="PANTHER" id="PTHR32552">
    <property type="entry name" value="FERRICHROME IRON RECEPTOR-RELATED"/>
    <property type="match status" value="1"/>
</dbReference>
<dbReference type="SUPFAM" id="SSF56935">
    <property type="entry name" value="Porins"/>
    <property type="match status" value="1"/>
</dbReference>
<evidence type="ECO:0000256" key="4">
    <source>
        <dbReference type="ARBA" id="ARBA00022496"/>
    </source>
</evidence>
<evidence type="ECO:0000313" key="15">
    <source>
        <dbReference type="EMBL" id="SFP72982.1"/>
    </source>
</evidence>
<evidence type="ECO:0000256" key="9">
    <source>
        <dbReference type="ARBA" id="ARBA00023136"/>
    </source>
</evidence>
<evidence type="ECO:0000256" key="7">
    <source>
        <dbReference type="ARBA" id="ARBA00023065"/>
    </source>
</evidence>
<dbReference type="Pfam" id="PF07715">
    <property type="entry name" value="Plug"/>
    <property type="match status" value="1"/>
</dbReference>
<evidence type="ECO:0000313" key="16">
    <source>
        <dbReference type="Proteomes" id="UP000199031"/>
    </source>
</evidence>
<protein>
    <submittedName>
        <fullName evidence="15">Iron complex outermembrane recepter protein</fullName>
    </submittedName>
</protein>
<dbReference type="InterPro" id="IPR000531">
    <property type="entry name" value="Beta-barrel_TonB"/>
</dbReference>
<dbReference type="Pfam" id="PF00593">
    <property type="entry name" value="TonB_dep_Rec_b-barrel"/>
    <property type="match status" value="1"/>
</dbReference>
<name>A0A1I5SQB4_9BACT</name>
<dbReference type="GO" id="GO:0006826">
    <property type="term" value="P:iron ion transport"/>
    <property type="evidence" value="ECO:0007669"/>
    <property type="project" value="UniProtKB-KW"/>
</dbReference>
<dbReference type="InterPro" id="IPR037066">
    <property type="entry name" value="Plug_dom_sf"/>
</dbReference>
<evidence type="ECO:0000259" key="14">
    <source>
        <dbReference type="Pfam" id="PF07715"/>
    </source>
</evidence>
<evidence type="ECO:0000256" key="3">
    <source>
        <dbReference type="ARBA" id="ARBA00022452"/>
    </source>
</evidence>
<evidence type="ECO:0000256" key="8">
    <source>
        <dbReference type="ARBA" id="ARBA00023077"/>
    </source>
</evidence>
<keyword evidence="9 11" id="KW-0472">Membrane</keyword>
<evidence type="ECO:0000256" key="5">
    <source>
        <dbReference type="ARBA" id="ARBA00022692"/>
    </source>
</evidence>
<dbReference type="GO" id="GO:0009279">
    <property type="term" value="C:cell outer membrane"/>
    <property type="evidence" value="ECO:0007669"/>
    <property type="project" value="UniProtKB-SubCell"/>
</dbReference>
<dbReference type="PANTHER" id="PTHR32552:SF81">
    <property type="entry name" value="TONB-DEPENDENT OUTER MEMBRANE RECEPTOR"/>
    <property type="match status" value="1"/>
</dbReference>
<dbReference type="Gene3D" id="2.170.130.10">
    <property type="entry name" value="TonB-dependent receptor, plug domain"/>
    <property type="match status" value="1"/>
</dbReference>
<evidence type="ECO:0000256" key="10">
    <source>
        <dbReference type="ARBA" id="ARBA00023237"/>
    </source>
</evidence>
<comment type="similarity">
    <text evidence="11 12">Belongs to the TonB-dependent receptor family.</text>
</comment>
<dbReference type="Gene3D" id="2.40.170.20">
    <property type="entry name" value="TonB-dependent receptor, beta-barrel domain"/>
    <property type="match status" value="1"/>
</dbReference>
<keyword evidence="4" id="KW-0410">Iron transport</keyword>
<keyword evidence="2 11" id="KW-0813">Transport</keyword>
<accession>A0A1I5SQB4</accession>
<dbReference type="EMBL" id="FOXQ01000001">
    <property type="protein sequence ID" value="SFP72982.1"/>
    <property type="molecule type" value="Genomic_DNA"/>
</dbReference>
<evidence type="ECO:0000256" key="12">
    <source>
        <dbReference type="RuleBase" id="RU003357"/>
    </source>
</evidence>
<dbReference type="InterPro" id="IPR012910">
    <property type="entry name" value="Plug_dom"/>
</dbReference>
<proteinExistence type="inferred from homology"/>
<organism evidence="15 16">
    <name type="scientific">Parafilimonas terrae</name>
    <dbReference type="NCBI Taxonomy" id="1465490"/>
    <lineage>
        <taxon>Bacteria</taxon>
        <taxon>Pseudomonadati</taxon>
        <taxon>Bacteroidota</taxon>
        <taxon>Chitinophagia</taxon>
        <taxon>Chitinophagales</taxon>
        <taxon>Chitinophagaceae</taxon>
        <taxon>Parafilimonas</taxon>
    </lineage>
</organism>
<dbReference type="InterPro" id="IPR039426">
    <property type="entry name" value="TonB-dep_rcpt-like"/>
</dbReference>
<keyword evidence="5 11" id="KW-0812">Transmembrane</keyword>
<evidence type="ECO:0000256" key="11">
    <source>
        <dbReference type="PROSITE-ProRule" id="PRU01360"/>
    </source>
</evidence>
<comment type="subcellular location">
    <subcellularLocation>
        <location evidence="1 11">Cell outer membrane</location>
        <topology evidence="1 11">Multi-pass membrane protein</topology>
    </subcellularLocation>
</comment>
<dbReference type="PROSITE" id="PS52016">
    <property type="entry name" value="TONB_DEPENDENT_REC_3"/>
    <property type="match status" value="1"/>
</dbReference>
<feature type="domain" description="TonB-dependent receptor-like beta-barrel" evidence="13">
    <location>
        <begin position="269"/>
        <end position="635"/>
    </location>
</feature>
<keyword evidence="8 12" id="KW-0798">TonB box</keyword>
<dbReference type="InterPro" id="IPR036942">
    <property type="entry name" value="Beta-barrel_TonB_sf"/>
</dbReference>
<feature type="domain" description="TonB-dependent receptor plug" evidence="14">
    <location>
        <begin position="36"/>
        <end position="144"/>
    </location>
</feature>
<keyword evidence="10 11" id="KW-0998">Cell outer membrane</keyword>
<keyword evidence="3 11" id="KW-1134">Transmembrane beta strand</keyword>
<evidence type="ECO:0000256" key="6">
    <source>
        <dbReference type="ARBA" id="ARBA00023004"/>
    </source>
</evidence>
<evidence type="ECO:0000256" key="2">
    <source>
        <dbReference type="ARBA" id="ARBA00022448"/>
    </source>
</evidence>
<dbReference type="Proteomes" id="UP000199031">
    <property type="component" value="Unassembled WGS sequence"/>
</dbReference>
<dbReference type="AlphaFoldDB" id="A0A1I5SQB4"/>
<sequence>MSASTSAQTDSAKRSADTAILEPVTVTAFGGAANWKDAPATISIIGKSQLERFDNKTLVPVFNAVAGVRMEERSPGSYRLSIRGSLLRSPFGVRNIKVYWNNIPLTDAGGNTYLNLIDISQLSSVEIIKGPASSLYGANTGGAVLLKTNPSSMQKTFSANVETGSYNLLNEQLVFNHQSKKLNFSIQQSHYQNNGYRQQSAMRKDAVQLSMDWNMSNKEQLSALLFYTDLHYETPGGITKAQMDSLPTLARQPTTTLPGAVQQKAGIYNKTGFAGLSLRSVFNNLWSNTTSVTVNHTGFKNPFITNYEKRGESNYGARTVFEMNALKIKWLTGAEWQQNISNINNCGNNSGKPGDLLYNDKVQVTQYLLFTQVNVKFRKLLVQAGLSANRQLLKYNRISDSVYNYWQHQNTNMLWAPRLSLLYSVNNNLALFAIASKGFSPPTLAEVRPSTNQFYNLQPEYGWNYEAGIKGSALQKRIEFSASVYSFNLKNAIVAQTDSTGADYFVNSGGTQQPGFEIWLNGFLVRNNHRFIKTVSVSNSFAYQPYKFNNYITGAKDFSGNHLTGVPKNVNVTTLDIYTMPGLYLNANFNFTSAIPLTDANDVYAENYKLLQLKLGFKKLFGKTLLDFYFGVDNLLNENYSLGNDLNAIGGRYFNPSPLRNYFGGVKLEL</sequence>
<keyword evidence="6" id="KW-0408">Iron</keyword>
<reference evidence="15 16" key="1">
    <citation type="submission" date="2016-10" db="EMBL/GenBank/DDBJ databases">
        <authorList>
            <person name="de Groot N.N."/>
        </authorList>
    </citation>
    <scope>NUCLEOTIDE SEQUENCE [LARGE SCALE GENOMIC DNA]</scope>
    <source>
        <strain evidence="15 16">DSM 28286</strain>
    </source>
</reference>
<dbReference type="STRING" id="1465490.SAMN05444277_101892"/>
<keyword evidence="16" id="KW-1185">Reference proteome</keyword>
<keyword evidence="7" id="KW-0406">Ion transport</keyword>
<evidence type="ECO:0000256" key="1">
    <source>
        <dbReference type="ARBA" id="ARBA00004571"/>
    </source>
</evidence>